<dbReference type="Gene3D" id="3.40.50.620">
    <property type="entry name" value="HUPs"/>
    <property type="match status" value="1"/>
</dbReference>
<dbReference type="EMBL" id="CAJHNH020000023">
    <property type="protein sequence ID" value="CAG5114676.1"/>
    <property type="molecule type" value="Genomic_DNA"/>
</dbReference>
<evidence type="ECO:0000313" key="13">
    <source>
        <dbReference type="Proteomes" id="UP000678393"/>
    </source>
</evidence>
<dbReference type="InterPro" id="IPR041872">
    <property type="entry name" value="Anticodon_Met"/>
</dbReference>
<dbReference type="GO" id="GO:0005739">
    <property type="term" value="C:mitochondrion"/>
    <property type="evidence" value="ECO:0007669"/>
    <property type="project" value="UniProtKB-ARBA"/>
</dbReference>
<keyword evidence="4 10" id="KW-0067">ATP-binding</keyword>
<dbReference type="PANTHER" id="PTHR43326">
    <property type="entry name" value="METHIONYL-TRNA SYNTHETASE"/>
    <property type="match status" value="1"/>
</dbReference>
<dbReference type="InterPro" id="IPR033911">
    <property type="entry name" value="MetRS_core"/>
</dbReference>
<dbReference type="EC" id="6.1.1.10" evidence="1"/>
<dbReference type="Proteomes" id="UP000678393">
    <property type="component" value="Unassembled WGS sequence"/>
</dbReference>
<dbReference type="InterPro" id="IPR009080">
    <property type="entry name" value="tRNAsynth_Ia_anticodon-bd"/>
</dbReference>
<comment type="catalytic activity">
    <reaction evidence="9">
        <text>tRNA(Met) + L-methionine + ATP = L-methionyl-tRNA(Met) + AMP + diphosphate</text>
        <dbReference type="Rhea" id="RHEA:13481"/>
        <dbReference type="Rhea" id="RHEA-COMP:9667"/>
        <dbReference type="Rhea" id="RHEA-COMP:9698"/>
        <dbReference type="ChEBI" id="CHEBI:30616"/>
        <dbReference type="ChEBI" id="CHEBI:33019"/>
        <dbReference type="ChEBI" id="CHEBI:57844"/>
        <dbReference type="ChEBI" id="CHEBI:78442"/>
        <dbReference type="ChEBI" id="CHEBI:78530"/>
        <dbReference type="ChEBI" id="CHEBI:456215"/>
        <dbReference type="EC" id="6.1.1.10"/>
    </reaction>
</comment>
<evidence type="ECO:0000256" key="9">
    <source>
        <dbReference type="ARBA" id="ARBA00047364"/>
    </source>
</evidence>
<protein>
    <recommendedName>
        <fullName evidence="7">Methionine--tRNA ligase, mitochondrial</fullName>
        <ecNumber evidence="1">6.1.1.10</ecNumber>
    </recommendedName>
    <alternativeName>
        <fullName evidence="8">Mitochondrial methionyl-tRNA synthetase</fullName>
    </alternativeName>
</protein>
<dbReference type="NCBIfam" id="TIGR00398">
    <property type="entry name" value="metG"/>
    <property type="match status" value="1"/>
</dbReference>
<evidence type="ECO:0000256" key="5">
    <source>
        <dbReference type="ARBA" id="ARBA00022917"/>
    </source>
</evidence>
<dbReference type="PRINTS" id="PR01041">
    <property type="entry name" value="TRNASYNTHMET"/>
</dbReference>
<dbReference type="InterPro" id="IPR015413">
    <property type="entry name" value="Methionyl/Leucyl_tRNA_Synth"/>
</dbReference>
<reference evidence="12" key="1">
    <citation type="submission" date="2021-04" db="EMBL/GenBank/DDBJ databases">
        <authorList>
            <consortium name="Molecular Ecology Group"/>
        </authorList>
    </citation>
    <scope>NUCLEOTIDE SEQUENCE</scope>
</reference>
<evidence type="ECO:0000256" key="1">
    <source>
        <dbReference type="ARBA" id="ARBA00012838"/>
    </source>
</evidence>
<dbReference type="SUPFAM" id="SSF47323">
    <property type="entry name" value="Anticodon-binding domain of a subclass of class I aminoacyl-tRNA synthetases"/>
    <property type="match status" value="1"/>
</dbReference>
<evidence type="ECO:0000256" key="2">
    <source>
        <dbReference type="ARBA" id="ARBA00022598"/>
    </source>
</evidence>
<keyword evidence="13" id="KW-1185">Reference proteome</keyword>
<dbReference type="GO" id="GO:0004825">
    <property type="term" value="F:methionine-tRNA ligase activity"/>
    <property type="evidence" value="ECO:0007669"/>
    <property type="project" value="UniProtKB-EC"/>
</dbReference>
<gene>
    <name evidence="12" type="ORF">CUNI_LOCUS234</name>
</gene>
<keyword evidence="5 10" id="KW-0648">Protein biosynthesis</keyword>
<keyword evidence="3 10" id="KW-0547">Nucleotide-binding</keyword>
<sequence length="549" mass="62156">MKKTVLHWRLFSKCKHFHRRRPVTCHLTTSACSKPYFVTTPIFYVNAAPHIGHLYSCLLGDAQARWRRVKGQTTLFATGTDEHGLKIQQAAASANLEPQIFCDSISQKFQSTFDAAGIKYDTFVRTTAPAHRAAVHAFWHKLVEAGHIYHGSYSGWYSVPDEAFLSEDDIESRTIVDGSTVKVSKDSGHPVSWTEEKNYMFRLSDFQEQLLYWLNSSPIHPIQFEQPVRHMIQNLTDLSVTRDRHRLPWGIAVPGDETQTIYVWLDALVNYLTVAGYPATKLWPPDCQIIGKDILRFHAVYWPAFLIAAGLEPPSKLIVHSHWLVDNVKMSKSLGNVVDPMEKISAFGVDGLRYFMLSEGSLDSDGLYSEKRVIERINSDLANTLGNLLGRCTAPVVNKEQQLPPLVEDNLFEFLSAEDRDAHKSLYILPDSIDHLYQDYYFTKALDLVMSRLHWANSFVQLHKPWELAKLSNPSDSDQLLTVLHVAMETLRVCGILLQPVVPDLSDRLLTRLGVPAGERQFSDAQRPATSGYQLLGDRIVLQKKVGQS</sequence>
<evidence type="ECO:0000256" key="4">
    <source>
        <dbReference type="ARBA" id="ARBA00022840"/>
    </source>
</evidence>
<comment type="similarity">
    <text evidence="10">Belongs to the class-I aminoacyl-tRNA synthetase family.</text>
</comment>
<dbReference type="PROSITE" id="PS51257">
    <property type="entry name" value="PROKAR_LIPOPROTEIN"/>
    <property type="match status" value="1"/>
</dbReference>
<dbReference type="Gene3D" id="1.10.730.10">
    <property type="entry name" value="Isoleucyl-tRNA Synthetase, Domain 1"/>
    <property type="match status" value="1"/>
</dbReference>
<dbReference type="InterPro" id="IPR023457">
    <property type="entry name" value="Met-tRNA_synth_2"/>
</dbReference>
<dbReference type="GO" id="GO:0005524">
    <property type="term" value="F:ATP binding"/>
    <property type="evidence" value="ECO:0007669"/>
    <property type="project" value="UniProtKB-KW"/>
</dbReference>
<dbReference type="AlphaFoldDB" id="A0A8S3YJA5"/>
<feature type="domain" description="Methionyl/Leucyl tRNA synthetase" evidence="11">
    <location>
        <begin position="36"/>
        <end position="392"/>
    </location>
</feature>
<dbReference type="GO" id="GO:0006431">
    <property type="term" value="P:methionyl-tRNA aminoacylation"/>
    <property type="evidence" value="ECO:0007669"/>
    <property type="project" value="InterPro"/>
</dbReference>
<evidence type="ECO:0000259" key="11">
    <source>
        <dbReference type="Pfam" id="PF09334"/>
    </source>
</evidence>
<dbReference type="Pfam" id="PF09334">
    <property type="entry name" value="tRNA-synt_1g"/>
    <property type="match status" value="1"/>
</dbReference>
<dbReference type="InterPro" id="IPR014758">
    <property type="entry name" value="Met-tRNA_synth"/>
</dbReference>
<accession>A0A8S3YJA5</accession>
<evidence type="ECO:0000256" key="8">
    <source>
        <dbReference type="ARBA" id="ARBA00030331"/>
    </source>
</evidence>
<dbReference type="CDD" id="cd07957">
    <property type="entry name" value="Anticodon_Ia_Met"/>
    <property type="match status" value="1"/>
</dbReference>
<dbReference type="SUPFAM" id="SSF52374">
    <property type="entry name" value="Nucleotidylyl transferase"/>
    <property type="match status" value="1"/>
</dbReference>
<evidence type="ECO:0000313" key="12">
    <source>
        <dbReference type="EMBL" id="CAG5114676.1"/>
    </source>
</evidence>
<dbReference type="CDD" id="cd00814">
    <property type="entry name" value="MetRS_core"/>
    <property type="match status" value="1"/>
</dbReference>
<evidence type="ECO:0000256" key="6">
    <source>
        <dbReference type="ARBA" id="ARBA00023146"/>
    </source>
</evidence>
<evidence type="ECO:0000256" key="3">
    <source>
        <dbReference type="ARBA" id="ARBA00022741"/>
    </source>
</evidence>
<dbReference type="OrthoDB" id="5844513at2759"/>
<dbReference type="FunFam" id="2.170.220.10:FF:000001">
    <property type="entry name" value="methionine--tRNA ligase, mitochondrial"/>
    <property type="match status" value="1"/>
</dbReference>
<dbReference type="Gene3D" id="2.170.220.10">
    <property type="match status" value="1"/>
</dbReference>
<dbReference type="PANTHER" id="PTHR43326:SF1">
    <property type="entry name" value="METHIONINE--TRNA LIGASE, MITOCHONDRIAL"/>
    <property type="match status" value="1"/>
</dbReference>
<dbReference type="InterPro" id="IPR014729">
    <property type="entry name" value="Rossmann-like_a/b/a_fold"/>
</dbReference>
<keyword evidence="6 10" id="KW-0030">Aminoacyl-tRNA synthetase</keyword>
<proteinExistence type="inferred from homology"/>
<evidence type="ECO:0000256" key="10">
    <source>
        <dbReference type="RuleBase" id="RU363039"/>
    </source>
</evidence>
<name>A0A8S3YJA5_9EUPU</name>
<organism evidence="12 13">
    <name type="scientific">Candidula unifasciata</name>
    <dbReference type="NCBI Taxonomy" id="100452"/>
    <lineage>
        <taxon>Eukaryota</taxon>
        <taxon>Metazoa</taxon>
        <taxon>Spiralia</taxon>
        <taxon>Lophotrochozoa</taxon>
        <taxon>Mollusca</taxon>
        <taxon>Gastropoda</taxon>
        <taxon>Heterobranchia</taxon>
        <taxon>Euthyneura</taxon>
        <taxon>Panpulmonata</taxon>
        <taxon>Eupulmonata</taxon>
        <taxon>Stylommatophora</taxon>
        <taxon>Helicina</taxon>
        <taxon>Helicoidea</taxon>
        <taxon>Geomitridae</taxon>
        <taxon>Candidula</taxon>
    </lineage>
</organism>
<evidence type="ECO:0000256" key="7">
    <source>
        <dbReference type="ARBA" id="ARBA00026124"/>
    </source>
</evidence>
<keyword evidence="2 10" id="KW-0436">Ligase</keyword>
<comment type="caution">
    <text evidence="12">The sequence shown here is derived from an EMBL/GenBank/DDBJ whole genome shotgun (WGS) entry which is preliminary data.</text>
</comment>